<evidence type="ECO:0000256" key="6">
    <source>
        <dbReference type="ARBA" id="ARBA00022729"/>
    </source>
</evidence>
<gene>
    <name evidence="17" type="ORF">DF182_19005</name>
</gene>
<dbReference type="GO" id="GO:0015344">
    <property type="term" value="F:siderophore uptake transmembrane transporter activity"/>
    <property type="evidence" value="ECO:0007669"/>
    <property type="project" value="TreeGrafter"/>
</dbReference>
<evidence type="ECO:0000256" key="2">
    <source>
        <dbReference type="ARBA" id="ARBA00022448"/>
    </source>
</evidence>
<keyword evidence="2 12" id="KW-0813">Transport</keyword>
<feature type="domain" description="TonB-dependent receptor plug" evidence="16">
    <location>
        <begin position="116"/>
        <end position="234"/>
    </location>
</feature>
<comment type="similarity">
    <text evidence="12 13">Belongs to the TonB-dependent receptor family.</text>
</comment>
<reference evidence="17 18" key="1">
    <citation type="submission" date="2018-05" db="EMBL/GenBank/DDBJ databases">
        <title>Chitinophaga sp. K3CV102501T nov., isolated from isolated from a monsoon evergreen broad-leaved forest soil.</title>
        <authorList>
            <person name="Lv Y."/>
        </authorList>
    </citation>
    <scope>NUCLEOTIDE SEQUENCE [LARGE SCALE GENOMIC DNA]</scope>
    <source>
        <strain evidence="17 18">GDMCC 1.1325</strain>
    </source>
</reference>
<dbReference type="InterPro" id="IPR037066">
    <property type="entry name" value="Plug_dom_sf"/>
</dbReference>
<accession>A0A365XQL8</accession>
<dbReference type="GO" id="GO:0009279">
    <property type="term" value="C:cell outer membrane"/>
    <property type="evidence" value="ECO:0007669"/>
    <property type="project" value="UniProtKB-SubCell"/>
</dbReference>
<dbReference type="InterPro" id="IPR008969">
    <property type="entry name" value="CarboxyPept-like_regulatory"/>
</dbReference>
<dbReference type="Pfam" id="PF13715">
    <property type="entry name" value="CarbopepD_reg_2"/>
    <property type="match status" value="1"/>
</dbReference>
<dbReference type="EMBL" id="QFFJ01000002">
    <property type="protein sequence ID" value="RBL88659.1"/>
    <property type="molecule type" value="Genomic_DNA"/>
</dbReference>
<keyword evidence="4" id="KW-0410">Iron transport</keyword>
<evidence type="ECO:0000256" key="12">
    <source>
        <dbReference type="PROSITE-ProRule" id="PRU01360"/>
    </source>
</evidence>
<dbReference type="Pfam" id="PF07715">
    <property type="entry name" value="Plug"/>
    <property type="match status" value="1"/>
</dbReference>
<dbReference type="SUPFAM" id="SSF49464">
    <property type="entry name" value="Carboxypeptidase regulatory domain-like"/>
    <property type="match status" value="1"/>
</dbReference>
<proteinExistence type="inferred from homology"/>
<evidence type="ECO:0000256" key="1">
    <source>
        <dbReference type="ARBA" id="ARBA00004571"/>
    </source>
</evidence>
<dbReference type="InterPro" id="IPR023996">
    <property type="entry name" value="TonB-dep_OMP_SusC/RagA"/>
</dbReference>
<keyword evidence="9 13" id="KW-0798">TonB box</keyword>
<dbReference type="Pfam" id="PF00593">
    <property type="entry name" value="TonB_dep_Rec_b-barrel"/>
    <property type="match status" value="1"/>
</dbReference>
<dbReference type="InterPro" id="IPR012910">
    <property type="entry name" value="Plug_dom"/>
</dbReference>
<keyword evidence="3 12" id="KW-1134">Transmembrane beta strand</keyword>
<feature type="chain" id="PRO_5016767927" evidence="14">
    <location>
        <begin position="22"/>
        <end position="1083"/>
    </location>
</feature>
<dbReference type="AlphaFoldDB" id="A0A365XQL8"/>
<dbReference type="NCBIfam" id="TIGR04056">
    <property type="entry name" value="OMP_RagA_SusC"/>
    <property type="match status" value="1"/>
</dbReference>
<evidence type="ECO:0000313" key="17">
    <source>
        <dbReference type="EMBL" id="RBL88659.1"/>
    </source>
</evidence>
<evidence type="ECO:0000256" key="7">
    <source>
        <dbReference type="ARBA" id="ARBA00023004"/>
    </source>
</evidence>
<dbReference type="PANTHER" id="PTHR32552">
    <property type="entry name" value="FERRICHROME IRON RECEPTOR-RELATED"/>
    <property type="match status" value="1"/>
</dbReference>
<keyword evidence="11 12" id="KW-0998">Cell outer membrane</keyword>
<evidence type="ECO:0000259" key="16">
    <source>
        <dbReference type="Pfam" id="PF07715"/>
    </source>
</evidence>
<feature type="domain" description="TonB-dependent receptor-like beta-barrel" evidence="15">
    <location>
        <begin position="392"/>
        <end position="899"/>
    </location>
</feature>
<keyword evidence="10 12" id="KW-0472">Membrane</keyword>
<dbReference type="RefSeq" id="WP_113617404.1">
    <property type="nucleotide sequence ID" value="NZ_QFFJ01000002.1"/>
</dbReference>
<dbReference type="Gene3D" id="2.40.170.20">
    <property type="entry name" value="TonB-dependent receptor, beta-barrel domain"/>
    <property type="match status" value="1"/>
</dbReference>
<keyword evidence="7" id="KW-0408">Iron</keyword>
<evidence type="ECO:0000259" key="15">
    <source>
        <dbReference type="Pfam" id="PF00593"/>
    </source>
</evidence>
<dbReference type="InterPro" id="IPR039426">
    <property type="entry name" value="TonB-dep_rcpt-like"/>
</dbReference>
<evidence type="ECO:0000256" key="4">
    <source>
        <dbReference type="ARBA" id="ARBA00022496"/>
    </source>
</evidence>
<dbReference type="Gene3D" id="2.60.40.1120">
    <property type="entry name" value="Carboxypeptidase-like, regulatory domain"/>
    <property type="match status" value="1"/>
</dbReference>
<dbReference type="NCBIfam" id="TIGR04057">
    <property type="entry name" value="SusC_RagA_signa"/>
    <property type="match status" value="1"/>
</dbReference>
<name>A0A365XQL8_9BACT</name>
<evidence type="ECO:0000256" key="5">
    <source>
        <dbReference type="ARBA" id="ARBA00022692"/>
    </source>
</evidence>
<dbReference type="InterPro" id="IPR000531">
    <property type="entry name" value="Beta-barrel_TonB"/>
</dbReference>
<evidence type="ECO:0000256" key="3">
    <source>
        <dbReference type="ARBA" id="ARBA00022452"/>
    </source>
</evidence>
<keyword evidence="8" id="KW-0406">Ion transport</keyword>
<sequence>MRRSFLLTTLLFLCCCIAVWAQDRKAVTGTVKDEKGTPLPGVTVKEKGTANGGMSGADGTFKVQVAPNATLVLSYIGFINQEVPVNGQTTITVVLKEDNKNLNEVVVTAMGMKREQRKLGYAVTELKGADVAKTNSINPVSALQGKVAGLDISAAAGGPAAAPRIVLRGAKSLNGKDQPIFIVDGVIFENDESAADVNFGNVLKNLNPDDYESVTVLKGAAATALYGSRAINGAILITTKKGNARKGIGVTVSQTAQIEKVYRGAIDLQNSYGQGTDGVYANNVGGYSFGSKMDGSMVELANGMKVPYTAKPNNAKDLYQTGKYFNTNVSTEGGSDKGTFRLSYSHLDNNSVSPNNTFGRNTFAFRGSSQISKVLSADAGVTYATSKTLNPDRQGGDYTNYNIGRKWVYVFPRNYDPSIWSKPENYLGPNGGRANLSTNPGADYFYQQAYNSWTRKESLITGNFSLTAVATDWLKFIGKANFSNEQSTDERKEVATSAFFKGSDGFYSVAGINKSQYTFTGMAQITPKLGKKFEGTLNLGAETWNSGIGKQYNNSTDGGLRIPFLYDISNSINAPIVKNDPLLRKVINSVFFAASVSYNNELFLDVTGRNDWSSALTYPKGSLGHTTNSYFYPSVSTAWEFTRTLKNDLPEWISYGKLRASYAMVGGDLDPYQINTGYYTSGLFQGSSTGANLPLVNIFNSDILPNMNLKPSISKSWELGANVRFFNNRLGFDFAWYRTNITNQIINLPTPIESGVTSRYINAGSMINRGIELSINGTPIQNKNFTWDINLNGSRNKNKIVSLTPGVDQLQLNEDQGVRAIASVGGSYGDLVTDYGYTRDANGKPVITLGGSDYPYKFVRGKAVVGNIMPDFNLGLQNTFNYKNWSLGVLIQARIGGDFFSASHQYGTGRGTTANTMYGRDTEHGGITFKDGSGVTRNDGMIPDAVFQKGTTISKDGLDIVLDGLTYQQAYEKGYVSPLTPYQYYSMVGDWNIGIREASVFDASYIALREVALGYSLPTEMVQRWRLNSLRVSLVGRNLGYLFNNLPDHINPEAVRNNKTSAFSEYGAVPFVRNIGLTVQVGF</sequence>
<evidence type="ECO:0000256" key="10">
    <source>
        <dbReference type="ARBA" id="ARBA00023136"/>
    </source>
</evidence>
<dbReference type="SUPFAM" id="SSF56935">
    <property type="entry name" value="Porins"/>
    <property type="match status" value="1"/>
</dbReference>
<evidence type="ECO:0000256" key="11">
    <source>
        <dbReference type="ARBA" id="ARBA00023237"/>
    </source>
</evidence>
<evidence type="ECO:0000256" key="9">
    <source>
        <dbReference type="ARBA" id="ARBA00023077"/>
    </source>
</evidence>
<evidence type="ECO:0000313" key="18">
    <source>
        <dbReference type="Proteomes" id="UP000253410"/>
    </source>
</evidence>
<keyword evidence="6 14" id="KW-0732">Signal</keyword>
<evidence type="ECO:0000256" key="14">
    <source>
        <dbReference type="SAM" id="SignalP"/>
    </source>
</evidence>
<dbReference type="InterPro" id="IPR036942">
    <property type="entry name" value="Beta-barrel_TonB_sf"/>
</dbReference>
<comment type="caution">
    <text evidence="17">The sequence shown here is derived from an EMBL/GenBank/DDBJ whole genome shotgun (WGS) entry which is preliminary data.</text>
</comment>
<keyword evidence="18" id="KW-1185">Reference proteome</keyword>
<dbReference type="PANTHER" id="PTHR32552:SF68">
    <property type="entry name" value="FERRICHROME OUTER MEMBRANE TRANSPORTER_PHAGE RECEPTOR"/>
    <property type="match status" value="1"/>
</dbReference>
<organism evidence="17 18">
    <name type="scientific">Chitinophaga flava</name>
    <dbReference type="NCBI Taxonomy" id="2259036"/>
    <lineage>
        <taxon>Bacteria</taxon>
        <taxon>Pseudomonadati</taxon>
        <taxon>Bacteroidota</taxon>
        <taxon>Chitinophagia</taxon>
        <taxon>Chitinophagales</taxon>
        <taxon>Chitinophagaceae</taxon>
        <taxon>Chitinophaga</taxon>
    </lineage>
</organism>
<dbReference type="Proteomes" id="UP000253410">
    <property type="component" value="Unassembled WGS sequence"/>
</dbReference>
<dbReference type="PROSITE" id="PS52016">
    <property type="entry name" value="TONB_DEPENDENT_REC_3"/>
    <property type="match status" value="1"/>
</dbReference>
<dbReference type="OrthoDB" id="9768177at2"/>
<keyword evidence="5 12" id="KW-0812">Transmembrane</keyword>
<feature type="signal peptide" evidence="14">
    <location>
        <begin position="1"/>
        <end position="21"/>
    </location>
</feature>
<evidence type="ECO:0000256" key="8">
    <source>
        <dbReference type="ARBA" id="ARBA00023065"/>
    </source>
</evidence>
<dbReference type="Gene3D" id="2.170.130.10">
    <property type="entry name" value="TonB-dependent receptor, plug domain"/>
    <property type="match status" value="1"/>
</dbReference>
<comment type="subcellular location">
    <subcellularLocation>
        <location evidence="1 12">Cell outer membrane</location>
        <topology evidence="1 12">Multi-pass membrane protein</topology>
    </subcellularLocation>
</comment>
<evidence type="ECO:0000256" key="13">
    <source>
        <dbReference type="RuleBase" id="RU003357"/>
    </source>
</evidence>
<dbReference type="InterPro" id="IPR023997">
    <property type="entry name" value="TonB-dep_OMP_SusC/RagA_CS"/>
</dbReference>
<protein>
    <submittedName>
        <fullName evidence="17">SusC/RagA family TonB-linked outer membrane protein</fullName>
    </submittedName>
</protein>